<dbReference type="SUPFAM" id="SSF54523">
    <property type="entry name" value="Pili subunits"/>
    <property type="match status" value="1"/>
</dbReference>
<dbReference type="InterPro" id="IPR012902">
    <property type="entry name" value="N_methyl_site"/>
</dbReference>
<feature type="transmembrane region" description="Helical" evidence="1">
    <location>
        <begin position="12"/>
        <end position="34"/>
    </location>
</feature>
<dbReference type="Proteomes" id="UP000006327">
    <property type="component" value="Unassembled WGS sequence"/>
</dbReference>
<comment type="caution">
    <text evidence="2">The sequence shown here is derived from an EMBL/GenBank/DDBJ whole genome shotgun (WGS) entry which is preliminary data.</text>
</comment>
<dbReference type="EMBL" id="BAEO01000019">
    <property type="protein sequence ID" value="GAC18589.1"/>
    <property type="molecule type" value="Genomic_DNA"/>
</dbReference>
<protein>
    <submittedName>
        <fullName evidence="2">MSHA pilin protein MshC</fullName>
    </submittedName>
</protein>
<dbReference type="NCBIfam" id="TIGR02532">
    <property type="entry name" value="IV_pilin_GFxxxE"/>
    <property type="match status" value="1"/>
</dbReference>
<keyword evidence="1" id="KW-1133">Transmembrane helix</keyword>
<keyword evidence="1" id="KW-0472">Membrane</keyword>
<evidence type="ECO:0000256" key="1">
    <source>
        <dbReference type="SAM" id="Phobius"/>
    </source>
</evidence>
<dbReference type="eggNOG" id="COG4968">
    <property type="taxonomic scope" value="Bacteria"/>
</dbReference>
<dbReference type="InterPro" id="IPR045584">
    <property type="entry name" value="Pilin-like"/>
</dbReference>
<name>K6XD68_9ALTE</name>
<gene>
    <name evidence="2" type="primary">mshC</name>
    <name evidence="2" type="ORF">GARC_1617</name>
</gene>
<dbReference type="AlphaFoldDB" id="K6XD68"/>
<accession>K6XD68</accession>
<evidence type="ECO:0000313" key="3">
    <source>
        <dbReference type="Proteomes" id="UP000006327"/>
    </source>
</evidence>
<keyword evidence="1" id="KW-0812">Transmembrane</keyword>
<evidence type="ECO:0000313" key="2">
    <source>
        <dbReference type="EMBL" id="GAC18589.1"/>
    </source>
</evidence>
<dbReference type="Gene3D" id="3.30.700.10">
    <property type="entry name" value="Glycoprotein, Type 4 Pilin"/>
    <property type="match status" value="1"/>
</dbReference>
<dbReference type="Pfam" id="PF07963">
    <property type="entry name" value="N_methyl"/>
    <property type="match status" value="1"/>
</dbReference>
<sequence length="187" mass="20517">MLNNQAYSFRYQGFTLIELIVVIILISILSVSVFSRFSGTSGFAEYTYQARLVSALRNMQTRAMHDNRSDYCFQINLITSTATTNAAFGPPILDYITEAPGTADATCSNNIDFSNPDYLTTSATEMSDEGVGLSTEPNFNFINFDSLGRPVDSDDKLTCNAKCRITLTGESSVSVCIESQGYIHACE</sequence>
<dbReference type="STRING" id="493475.GARC_1617"/>
<dbReference type="PROSITE" id="PS00409">
    <property type="entry name" value="PROKAR_NTER_METHYL"/>
    <property type="match status" value="1"/>
</dbReference>
<organism evidence="2 3">
    <name type="scientific">Paraglaciecola arctica BSs20135</name>
    <dbReference type="NCBI Taxonomy" id="493475"/>
    <lineage>
        <taxon>Bacteria</taxon>
        <taxon>Pseudomonadati</taxon>
        <taxon>Pseudomonadota</taxon>
        <taxon>Gammaproteobacteria</taxon>
        <taxon>Alteromonadales</taxon>
        <taxon>Alteromonadaceae</taxon>
        <taxon>Paraglaciecola</taxon>
    </lineage>
</organism>
<proteinExistence type="predicted"/>
<reference evidence="2 3" key="1">
    <citation type="journal article" date="2017" name="Antonie Van Leeuwenhoek">
        <title>Rhizobium rhizosphaerae sp. nov., a novel species isolated from rice rhizosphere.</title>
        <authorList>
            <person name="Zhao J.J."/>
            <person name="Zhang J."/>
            <person name="Zhang R.J."/>
            <person name="Zhang C.W."/>
            <person name="Yin H.Q."/>
            <person name="Zhang X.X."/>
        </authorList>
    </citation>
    <scope>NUCLEOTIDE SEQUENCE [LARGE SCALE GENOMIC DNA]</scope>
    <source>
        <strain evidence="2 3">BSs20135</strain>
    </source>
</reference>
<keyword evidence="3" id="KW-1185">Reference proteome</keyword>